<dbReference type="Gene3D" id="1.10.3680.10">
    <property type="entry name" value="TerB-like"/>
    <property type="match status" value="1"/>
</dbReference>
<dbReference type="RefSeq" id="WP_261972138.1">
    <property type="nucleotide sequence ID" value="NZ_CP103460.1"/>
</dbReference>
<reference evidence="1 2" key="1">
    <citation type="journal article" date="2014" name="Int. J. Syst. Evol. Microbiol.">
        <title>Complete genome sequence of Corynebacterium casei LMG S-19264T (=DSM 44701T), isolated from a smear-ripened cheese.</title>
        <authorList>
            <consortium name="US DOE Joint Genome Institute (JGI-PGF)"/>
            <person name="Walter F."/>
            <person name="Albersmeier A."/>
            <person name="Kalinowski J."/>
            <person name="Ruckert C."/>
        </authorList>
    </citation>
    <scope>NUCLEOTIDE SEQUENCE [LARGE SCALE GENOMIC DNA]</scope>
    <source>
        <strain evidence="1 2">CECT 8670</strain>
    </source>
</reference>
<dbReference type="CDD" id="cd07177">
    <property type="entry name" value="terB_like"/>
    <property type="match status" value="1"/>
</dbReference>
<proteinExistence type="predicted"/>
<dbReference type="SUPFAM" id="SSF158682">
    <property type="entry name" value="TerB-like"/>
    <property type="match status" value="1"/>
</dbReference>
<dbReference type="EMBL" id="JAUFQH010000003">
    <property type="protein sequence ID" value="MDN3618180.1"/>
    <property type="molecule type" value="Genomic_DNA"/>
</dbReference>
<organism evidence="1 2">
    <name type="scientific">Polaribacter sejongensis</name>
    <dbReference type="NCBI Taxonomy" id="985043"/>
    <lineage>
        <taxon>Bacteria</taxon>
        <taxon>Pseudomonadati</taxon>
        <taxon>Bacteroidota</taxon>
        <taxon>Flavobacteriia</taxon>
        <taxon>Flavobacteriales</taxon>
        <taxon>Flavobacteriaceae</taxon>
    </lineage>
</organism>
<protein>
    <submittedName>
        <fullName evidence="1">TerB family tellurite resistance protein</fullName>
    </submittedName>
</protein>
<evidence type="ECO:0000313" key="2">
    <source>
        <dbReference type="Proteomes" id="UP001228636"/>
    </source>
</evidence>
<evidence type="ECO:0000313" key="1">
    <source>
        <dbReference type="EMBL" id="MDN3618180.1"/>
    </source>
</evidence>
<sequence>MAISDLYSSGKHKQEIGHFANVVKIAKADGEITDNEKALLIRAGKNLHISLEEFTVILNDPDKFPINAPVSYDDRIERLYRLARMILVDGEAKLTEVQLMRKIAVGLHFSNDNAEKICDEAIHLVLNENDLEDFTKAIKIVNKV</sequence>
<dbReference type="AlphaFoldDB" id="A0AAJ1QTX1"/>
<dbReference type="Proteomes" id="UP001228636">
    <property type="component" value="Unassembled WGS sequence"/>
</dbReference>
<gene>
    <name evidence="1" type="ORF">QWY81_01785</name>
</gene>
<comment type="caution">
    <text evidence="1">The sequence shown here is derived from an EMBL/GenBank/DDBJ whole genome shotgun (WGS) entry which is preliminary data.</text>
</comment>
<accession>A0AAJ1QTX1</accession>
<dbReference type="InterPro" id="IPR029024">
    <property type="entry name" value="TerB-like"/>
</dbReference>
<name>A0AAJ1QTX1_9FLAO</name>